<dbReference type="PANTHER" id="PTHR30572:SF4">
    <property type="entry name" value="ABC TRANSPORTER PERMEASE YTRF"/>
    <property type="match status" value="1"/>
</dbReference>
<feature type="transmembrane region" description="Helical" evidence="7">
    <location>
        <begin position="297"/>
        <end position="324"/>
    </location>
</feature>
<evidence type="ECO:0000256" key="3">
    <source>
        <dbReference type="ARBA" id="ARBA00022692"/>
    </source>
</evidence>
<comment type="subcellular location">
    <subcellularLocation>
        <location evidence="1">Cell membrane</location>
        <topology evidence="1">Multi-pass membrane protein</topology>
    </subcellularLocation>
</comment>
<dbReference type="AlphaFoldDB" id="A0A6J4NUK8"/>
<accession>A0A6J4NUK8</accession>
<keyword evidence="2" id="KW-1003">Cell membrane</keyword>
<evidence type="ECO:0000256" key="4">
    <source>
        <dbReference type="ARBA" id="ARBA00022989"/>
    </source>
</evidence>
<name>A0A6J4NUK8_9BACT</name>
<evidence type="ECO:0000256" key="2">
    <source>
        <dbReference type="ARBA" id="ARBA00022475"/>
    </source>
</evidence>
<evidence type="ECO:0000259" key="8">
    <source>
        <dbReference type="Pfam" id="PF02687"/>
    </source>
</evidence>
<dbReference type="InterPro" id="IPR025857">
    <property type="entry name" value="MacB_PCD"/>
</dbReference>
<dbReference type="GO" id="GO:0022857">
    <property type="term" value="F:transmembrane transporter activity"/>
    <property type="evidence" value="ECO:0007669"/>
    <property type="project" value="TreeGrafter"/>
</dbReference>
<reference evidence="10" key="1">
    <citation type="submission" date="2020-02" db="EMBL/GenBank/DDBJ databases">
        <authorList>
            <person name="Meier V. D."/>
        </authorList>
    </citation>
    <scope>NUCLEOTIDE SEQUENCE</scope>
    <source>
        <strain evidence="10">AVDCRST_MAG74</strain>
    </source>
</reference>
<proteinExistence type="inferred from homology"/>
<protein>
    <submittedName>
        <fullName evidence="10">ABC-type antimicrobial peptide transport system, permease component</fullName>
    </submittedName>
</protein>
<dbReference type="PANTHER" id="PTHR30572">
    <property type="entry name" value="MEMBRANE COMPONENT OF TRANSPORTER-RELATED"/>
    <property type="match status" value="1"/>
</dbReference>
<dbReference type="InterPro" id="IPR050250">
    <property type="entry name" value="Macrolide_Exporter_MacB"/>
</dbReference>
<dbReference type="Pfam" id="PF12704">
    <property type="entry name" value="MacB_PCD"/>
    <property type="match status" value="1"/>
</dbReference>
<evidence type="ECO:0000259" key="9">
    <source>
        <dbReference type="Pfam" id="PF12704"/>
    </source>
</evidence>
<dbReference type="GO" id="GO:0005886">
    <property type="term" value="C:plasma membrane"/>
    <property type="evidence" value="ECO:0007669"/>
    <property type="project" value="UniProtKB-SubCell"/>
</dbReference>
<keyword evidence="3 7" id="KW-0812">Transmembrane</keyword>
<evidence type="ECO:0000256" key="7">
    <source>
        <dbReference type="SAM" id="Phobius"/>
    </source>
</evidence>
<evidence type="ECO:0000256" key="5">
    <source>
        <dbReference type="ARBA" id="ARBA00023136"/>
    </source>
</evidence>
<dbReference type="InterPro" id="IPR003838">
    <property type="entry name" value="ABC3_permease_C"/>
</dbReference>
<feature type="domain" description="ABC3 transporter permease C-terminal" evidence="8">
    <location>
        <begin position="302"/>
        <end position="414"/>
    </location>
</feature>
<dbReference type="Pfam" id="PF02687">
    <property type="entry name" value="FtsX"/>
    <property type="match status" value="1"/>
</dbReference>
<evidence type="ECO:0000313" key="10">
    <source>
        <dbReference type="EMBL" id="CAA9397253.1"/>
    </source>
</evidence>
<feature type="transmembrane region" description="Helical" evidence="7">
    <location>
        <begin position="27"/>
        <end position="47"/>
    </location>
</feature>
<comment type="similarity">
    <text evidence="6">Belongs to the ABC-4 integral membrane protein family.</text>
</comment>
<feature type="domain" description="MacB-like periplasmic core" evidence="9">
    <location>
        <begin position="26"/>
        <end position="262"/>
    </location>
</feature>
<gene>
    <name evidence="10" type="ORF">AVDCRST_MAG74-1373</name>
</gene>
<evidence type="ECO:0000256" key="1">
    <source>
        <dbReference type="ARBA" id="ARBA00004651"/>
    </source>
</evidence>
<evidence type="ECO:0000256" key="6">
    <source>
        <dbReference type="ARBA" id="ARBA00038076"/>
    </source>
</evidence>
<dbReference type="EMBL" id="CADCUR010000111">
    <property type="protein sequence ID" value="CAA9397253.1"/>
    <property type="molecule type" value="Genomic_DNA"/>
</dbReference>
<feature type="transmembrane region" description="Helical" evidence="7">
    <location>
        <begin position="384"/>
        <end position="404"/>
    </location>
</feature>
<feature type="transmembrane region" description="Helical" evidence="7">
    <location>
        <begin position="345"/>
        <end position="378"/>
    </location>
</feature>
<sequence length="421" mass="46082">MNFLRSSFYENLKMAINTLRGNKLRSFLTIFGVIIGVITVMLISSIISGIDTAVKKQVESFGTRSIFLRKFDIQAVGNGRRTQEERMRKPLTMEDAAALNRLPTIEVAVPFLDITNNFFGQKLLVSGKNGKTSSSVRLQGTLPDVEKTNTVILQEGRWFTQNESDEKADVCLIGSSVIDAYFPFGSPIGENLEIGGRVFRVVGVLEKREQLFGGGGGSNDQNNVIYMPIESALRLKPYADDLFLLAVAREGQLDKAKDEVQDLLRVRRQVSFGEKNNFGMETAAGIIEQFQAITAGAALAMIVISSVGLLIGGIGVMNIMLVSVTERTREIGIRKAIGAKQSDILLQFLIEAATLTGFGGLVGLLIGWALTFLIALVFPSYVPWWAPPLGFFASVGIGIVFGLFPAWKAARLDPIESLRYE</sequence>
<keyword evidence="5 7" id="KW-0472">Membrane</keyword>
<keyword evidence="4 7" id="KW-1133">Transmembrane helix</keyword>
<organism evidence="10">
    <name type="scientific">uncultured Pyrinomonadaceae bacterium</name>
    <dbReference type="NCBI Taxonomy" id="2283094"/>
    <lineage>
        <taxon>Bacteria</taxon>
        <taxon>Pseudomonadati</taxon>
        <taxon>Acidobacteriota</taxon>
        <taxon>Blastocatellia</taxon>
        <taxon>Blastocatellales</taxon>
        <taxon>Pyrinomonadaceae</taxon>
        <taxon>environmental samples</taxon>
    </lineage>
</organism>